<gene>
    <name evidence="1" type="ORF">LSH36_1045g00042</name>
</gene>
<dbReference type="EMBL" id="JAODUP010001045">
    <property type="protein sequence ID" value="KAK2141768.1"/>
    <property type="molecule type" value="Genomic_DNA"/>
</dbReference>
<evidence type="ECO:0000313" key="1">
    <source>
        <dbReference type="EMBL" id="KAK2141768.1"/>
    </source>
</evidence>
<name>A0AAD9IWC8_9ANNE</name>
<accession>A0AAD9IWC8</accession>
<evidence type="ECO:0008006" key="3">
    <source>
        <dbReference type="Google" id="ProtNLM"/>
    </source>
</evidence>
<protein>
    <recommendedName>
        <fullName evidence="3">THAP-type domain-containing protein</fullName>
    </recommendedName>
</protein>
<dbReference type="AlphaFoldDB" id="A0AAD9IWC8"/>
<dbReference type="Proteomes" id="UP001208570">
    <property type="component" value="Unassembled WGS sequence"/>
</dbReference>
<proteinExistence type="predicted"/>
<organism evidence="1 2">
    <name type="scientific">Paralvinella palmiformis</name>
    <dbReference type="NCBI Taxonomy" id="53620"/>
    <lineage>
        <taxon>Eukaryota</taxon>
        <taxon>Metazoa</taxon>
        <taxon>Spiralia</taxon>
        <taxon>Lophotrochozoa</taxon>
        <taxon>Annelida</taxon>
        <taxon>Polychaeta</taxon>
        <taxon>Sedentaria</taxon>
        <taxon>Canalipalpata</taxon>
        <taxon>Terebellida</taxon>
        <taxon>Terebelliformia</taxon>
        <taxon>Alvinellidae</taxon>
        <taxon>Paralvinella</taxon>
    </lineage>
</organism>
<reference evidence="1" key="1">
    <citation type="journal article" date="2023" name="Mol. Biol. Evol.">
        <title>Third-Generation Sequencing Reveals the Adaptive Role of the Epigenome in Three Deep-Sea Polychaetes.</title>
        <authorList>
            <person name="Perez M."/>
            <person name="Aroh O."/>
            <person name="Sun Y."/>
            <person name="Lan Y."/>
            <person name="Juniper S.K."/>
            <person name="Young C.R."/>
            <person name="Angers B."/>
            <person name="Qian P.Y."/>
        </authorList>
    </citation>
    <scope>NUCLEOTIDE SEQUENCE</scope>
    <source>
        <strain evidence="1">P08H-3</strain>
    </source>
</reference>
<keyword evidence="2" id="KW-1185">Reference proteome</keyword>
<evidence type="ECO:0000313" key="2">
    <source>
        <dbReference type="Proteomes" id="UP001208570"/>
    </source>
</evidence>
<sequence length="123" mass="14602">MNINDMNWLDLFHESSGKYSGYVTSKNALWQLIQEYEVANSTCFTIVKETTGFADCDNKLFPIPSKRNDHERREKWLRNLNRGDELHSYKFKEPSKSHRVYYLHFFDSKPSHIHPDPEINLGH</sequence>
<comment type="caution">
    <text evidence="1">The sequence shown here is derived from an EMBL/GenBank/DDBJ whole genome shotgun (WGS) entry which is preliminary data.</text>
</comment>